<accession>A0ABY4WRB1</accession>
<dbReference type="PANTHER" id="PTHR43808:SF9">
    <property type="entry name" value="BLL0789 PROTEIN"/>
    <property type="match status" value="1"/>
</dbReference>
<evidence type="ECO:0000256" key="1">
    <source>
        <dbReference type="ARBA" id="ARBA00001947"/>
    </source>
</evidence>
<name>A0ABY4WRB1_9BACL</name>
<dbReference type="Gene3D" id="3.30.70.360">
    <property type="match status" value="1"/>
</dbReference>
<gene>
    <name evidence="6" type="ORF">NDK47_07465</name>
</gene>
<dbReference type="InterPro" id="IPR036264">
    <property type="entry name" value="Bact_exopeptidase_dim_dom"/>
</dbReference>
<protein>
    <submittedName>
        <fullName evidence="6">M20 family metallopeptidase</fullName>
    </submittedName>
</protein>
<keyword evidence="4" id="KW-0862">Zinc</keyword>
<dbReference type="InterPro" id="IPR001261">
    <property type="entry name" value="ArgE/DapE_CS"/>
</dbReference>
<dbReference type="InterPro" id="IPR017150">
    <property type="entry name" value="Pept_M20_glutamate_carboxypep"/>
</dbReference>
<dbReference type="Gene3D" id="3.40.630.10">
    <property type="entry name" value="Zn peptidases"/>
    <property type="match status" value="1"/>
</dbReference>
<keyword evidence="7" id="KW-1185">Reference proteome</keyword>
<dbReference type="Pfam" id="PF07687">
    <property type="entry name" value="M20_dimer"/>
    <property type="match status" value="1"/>
</dbReference>
<dbReference type="InterPro" id="IPR011650">
    <property type="entry name" value="Peptidase_M20_dimer"/>
</dbReference>
<sequence length="379" mass="40439">MEKIVAFLQKQQTQMVDVLKQLVEMESPSRDKELVDELGKVIAGLLASYIGGKGEVIPNEGFGNHLRWEWGQGDEQILLLAHMDTVWPKGTLASMPFRIEGDRAYGPGTFDMKGGFVQGLFALHALTQLEVPLKKKVVLLVTSDEEIGSGTSRAHIEAEAKKSSSVLVLESSAGTAGAMKTSRKGVGLFQLKVKGVAAHAGIEPEKGVSAIGELAEQIAYLHRLTEMDKGTTVNVGVIKGGSASNVIAAEAEAEVDLRVRSREEAERVVPLIKNLTPKQAGASIEVTGGINRPPLERTEQVGQMYRLAKSLAKTYLHFDLQEMESGGGSDGNFAAPYAPTLDGLGPVGDGAHAAHEHVIISQLPVRSALLALLIKELGA</sequence>
<dbReference type="RefSeq" id="WP_251874224.1">
    <property type="nucleotide sequence ID" value="NZ_CP098755.1"/>
</dbReference>
<evidence type="ECO:0000256" key="2">
    <source>
        <dbReference type="ARBA" id="ARBA00022723"/>
    </source>
</evidence>
<dbReference type="Pfam" id="PF01546">
    <property type="entry name" value="Peptidase_M20"/>
    <property type="match status" value="1"/>
</dbReference>
<evidence type="ECO:0000259" key="5">
    <source>
        <dbReference type="Pfam" id="PF07687"/>
    </source>
</evidence>
<dbReference type="SUPFAM" id="SSF53187">
    <property type="entry name" value="Zn-dependent exopeptidases"/>
    <property type="match status" value="1"/>
</dbReference>
<dbReference type="CDD" id="cd03885">
    <property type="entry name" value="M20_CPDG2"/>
    <property type="match status" value="1"/>
</dbReference>
<organism evidence="6 7">
    <name type="scientific">Brevibacillus ruminantium</name>
    <dbReference type="NCBI Taxonomy" id="2950604"/>
    <lineage>
        <taxon>Bacteria</taxon>
        <taxon>Bacillati</taxon>
        <taxon>Bacillota</taxon>
        <taxon>Bacilli</taxon>
        <taxon>Bacillales</taxon>
        <taxon>Paenibacillaceae</taxon>
        <taxon>Brevibacillus</taxon>
    </lineage>
</organism>
<dbReference type="SUPFAM" id="SSF55031">
    <property type="entry name" value="Bacterial exopeptidase dimerisation domain"/>
    <property type="match status" value="1"/>
</dbReference>
<dbReference type="PROSITE" id="PS00758">
    <property type="entry name" value="ARGE_DAPE_CPG2_1"/>
    <property type="match status" value="1"/>
</dbReference>
<keyword evidence="2" id="KW-0479">Metal-binding</keyword>
<evidence type="ECO:0000256" key="3">
    <source>
        <dbReference type="ARBA" id="ARBA00022801"/>
    </source>
</evidence>
<dbReference type="InterPro" id="IPR050072">
    <property type="entry name" value="Peptidase_M20A"/>
</dbReference>
<comment type="cofactor">
    <cofactor evidence="1">
        <name>Zn(2+)</name>
        <dbReference type="ChEBI" id="CHEBI:29105"/>
    </cofactor>
</comment>
<evidence type="ECO:0000313" key="7">
    <source>
        <dbReference type="Proteomes" id="UP001056500"/>
    </source>
</evidence>
<dbReference type="PANTHER" id="PTHR43808">
    <property type="entry name" value="ACETYLORNITHINE DEACETYLASE"/>
    <property type="match status" value="1"/>
</dbReference>
<dbReference type="EMBL" id="CP098755">
    <property type="protein sequence ID" value="USG67121.1"/>
    <property type="molecule type" value="Genomic_DNA"/>
</dbReference>
<dbReference type="InterPro" id="IPR002933">
    <property type="entry name" value="Peptidase_M20"/>
</dbReference>
<reference evidence="6" key="1">
    <citation type="submission" date="2022-06" db="EMBL/GenBank/DDBJ databases">
        <title>Genome sequencing of Brevibacillus sp. BB3-R1.</title>
        <authorList>
            <person name="Heo J."/>
            <person name="Lee D."/>
            <person name="Won M."/>
            <person name="Han B.-H."/>
            <person name="Hong S.-B."/>
            <person name="Kwon S.-W."/>
        </authorList>
    </citation>
    <scope>NUCLEOTIDE SEQUENCE</scope>
    <source>
        <strain evidence="6">BB3-R1</strain>
    </source>
</reference>
<dbReference type="Proteomes" id="UP001056500">
    <property type="component" value="Chromosome"/>
</dbReference>
<evidence type="ECO:0000256" key="4">
    <source>
        <dbReference type="ARBA" id="ARBA00022833"/>
    </source>
</evidence>
<keyword evidence="3" id="KW-0378">Hydrolase</keyword>
<dbReference type="PIRSF" id="PIRSF037238">
    <property type="entry name" value="Carboxypeptidase_G2"/>
    <property type="match status" value="1"/>
</dbReference>
<evidence type="ECO:0000313" key="6">
    <source>
        <dbReference type="EMBL" id="USG67121.1"/>
    </source>
</evidence>
<feature type="domain" description="Peptidase M20 dimerisation" evidence="5">
    <location>
        <begin position="182"/>
        <end position="275"/>
    </location>
</feature>
<proteinExistence type="predicted"/>